<gene>
    <name evidence="1" type="ORF">NCTC10975_04195</name>
</gene>
<dbReference type="AlphaFoldDB" id="A0A2X2C0J8"/>
<reference evidence="1 2" key="1">
    <citation type="submission" date="2018-06" db="EMBL/GenBank/DDBJ databases">
        <authorList>
            <consortium name="Pathogen Informatics"/>
            <person name="Doyle S."/>
        </authorList>
    </citation>
    <scope>NUCLEOTIDE SEQUENCE [LARGE SCALE GENOMIC DNA]</scope>
    <source>
        <strain evidence="1 2">NCTC10975</strain>
    </source>
</reference>
<accession>A0A2X2C0J8</accession>
<proteinExistence type="predicted"/>
<evidence type="ECO:0000313" key="1">
    <source>
        <dbReference type="EMBL" id="SPZ01547.1"/>
    </source>
</evidence>
<dbReference type="Proteomes" id="UP000251485">
    <property type="component" value="Unassembled WGS sequence"/>
</dbReference>
<evidence type="ECO:0000313" key="2">
    <source>
        <dbReference type="Proteomes" id="UP000251485"/>
    </source>
</evidence>
<dbReference type="RefSeq" id="WP_151253057.1">
    <property type="nucleotide sequence ID" value="NZ_CP053898.1"/>
</dbReference>
<protein>
    <submittedName>
        <fullName evidence="1">Uncharacterized protein</fullName>
    </submittedName>
</protein>
<dbReference type="EMBL" id="UAUE01000028">
    <property type="protein sequence ID" value="SPZ01547.1"/>
    <property type="molecule type" value="Genomic_DNA"/>
</dbReference>
<name>A0A2X2C0J8_PROMI</name>
<organism evidence="1 2">
    <name type="scientific">Proteus mirabilis</name>
    <dbReference type="NCBI Taxonomy" id="584"/>
    <lineage>
        <taxon>Bacteria</taxon>
        <taxon>Pseudomonadati</taxon>
        <taxon>Pseudomonadota</taxon>
        <taxon>Gammaproteobacteria</taxon>
        <taxon>Enterobacterales</taxon>
        <taxon>Morganellaceae</taxon>
        <taxon>Proteus</taxon>
    </lineage>
</organism>
<sequence length="62" mass="6710">MLNTICIDTAKYKASLASSLYSVILEKASDECSQELLDLISIACDLNQQISQSLRDNNGVSA</sequence>